<accession>A0A654U5C5</accession>
<evidence type="ECO:0000313" key="3">
    <source>
        <dbReference type="Proteomes" id="UP000046680"/>
    </source>
</evidence>
<dbReference type="AlphaFoldDB" id="A0A654U5C5"/>
<feature type="region of interest" description="Disordered" evidence="1">
    <location>
        <begin position="146"/>
        <end position="166"/>
    </location>
</feature>
<name>A0A654U5C5_MYCTX</name>
<gene>
    <name evidence="2" type="ORF">ERS007657_02878</name>
</gene>
<sequence>MESTPRSNSDSCRFTSPACGIPSTAANWVRTASTIVRLGSVGPSYRSNCLLSNNICNRAASAANTSGSTVNSCRLASIACWGAIWRSPDRSTRAIVTASAIPRAGSPALGACHRPHFTATQCLPWARSWAAITSSSRLAAEYATTPCPPHTPITEEHSRVRTSGRSGHSSIIWARPSTLAAKLSTTAADVTPGAVPEITLPAACTINEAPTPPYSAAIADNWVGSVISHGGDTITVPCCFLSMATVA</sequence>
<evidence type="ECO:0000313" key="2">
    <source>
        <dbReference type="EMBL" id="CFR90943.1"/>
    </source>
</evidence>
<evidence type="ECO:0000256" key="1">
    <source>
        <dbReference type="SAM" id="MobiDB-lite"/>
    </source>
</evidence>
<proteinExistence type="predicted"/>
<dbReference type="Proteomes" id="UP000046680">
    <property type="component" value="Unassembled WGS sequence"/>
</dbReference>
<dbReference type="EMBL" id="CGCX01001220">
    <property type="protein sequence ID" value="CFR90943.1"/>
    <property type="molecule type" value="Genomic_DNA"/>
</dbReference>
<organism evidence="2 3">
    <name type="scientific">Mycobacterium tuberculosis</name>
    <dbReference type="NCBI Taxonomy" id="1773"/>
    <lineage>
        <taxon>Bacteria</taxon>
        <taxon>Bacillati</taxon>
        <taxon>Actinomycetota</taxon>
        <taxon>Actinomycetes</taxon>
        <taxon>Mycobacteriales</taxon>
        <taxon>Mycobacteriaceae</taxon>
        <taxon>Mycobacterium</taxon>
        <taxon>Mycobacterium tuberculosis complex</taxon>
    </lineage>
</organism>
<reference evidence="2 3" key="1">
    <citation type="submission" date="2015-03" db="EMBL/GenBank/DDBJ databases">
        <authorList>
            <consortium name="Pathogen Informatics"/>
        </authorList>
    </citation>
    <scope>NUCLEOTIDE SEQUENCE [LARGE SCALE GENOMIC DNA]</scope>
    <source>
        <strain evidence="2 3">C09601061</strain>
    </source>
</reference>
<protein>
    <submittedName>
        <fullName evidence="2">Uncharacterized protein</fullName>
    </submittedName>
</protein>